<dbReference type="EMBL" id="JARKIK010000073">
    <property type="protein sequence ID" value="KAK8728078.1"/>
    <property type="molecule type" value="Genomic_DNA"/>
</dbReference>
<gene>
    <name evidence="2" type="ORF">OTU49_009378</name>
</gene>
<keyword evidence="3" id="KW-1185">Reference proteome</keyword>
<reference evidence="2 3" key="1">
    <citation type="journal article" date="2024" name="BMC Genomics">
        <title>Genome assembly of redclaw crayfish (Cherax quadricarinatus) provides insights into its immune adaptation and hypoxia tolerance.</title>
        <authorList>
            <person name="Liu Z."/>
            <person name="Zheng J."/>
            <person name="Li H."/>
            <person name="Fang K."/>
            <person name="Wang S."/>
            <person name="He J."/>
            <person name="Zhou D."/>
            <person name="Weng S."/>
            <person name="Chi M."/>
            <person name="Gu Z."/>
            <person name="He J."/>
            <person name="Li F."/>
            <person name="Wang M."/>
        </authorList>
    </citation>
    <scope>NUCLEOTIDE SEQUENCE [LARGE SCALE GENOMIC DNA]</scope>
    <source>
        <strain evidence="2">ZL_2023a</strain>
    </source>
</reference>
<dbReference type="Proteomes" id="UP001445076">
    <property type="component" value="Unassembled WGS sequence"/>
</dbReference>
<feature type="region of interest" description="Disordered" evidence="1">
    <location>
        <begin position="110"/>
        <end position="130"/>
    </location>
</feature>
<sequence length="192" mass="21795">KKLSKRLIMKKALLLQTKAKSLRLQERKKVALRRSDIQIMESTPVQGPVVATRSGRLLHKYRVSATTAMARKKARVAMLSSIRPKQKLSRILQRLGSSITNQDSKLTRITRSQAEGKDEEAEDKTVEGEQQRKVIERIEDRDSGKTGKTEGVLQESSNISRPIRLVRQKLSGRKLLVKKVVRVTREGKCVML</sequence>
<organism evidence="2 3">
    <name type="scientific">Cherax quadricarinatus</name>
    <name type="common">Australian red claw crayfish</name>
    <dbReference type="NCBI Taxonomy" id="27406"/>
    <lineage>
        <taxon>Eukaryota</taxon>
        <taxon>Metazoa</taxon>
        <taxon>Ecdysozoa</taxon>
        <taxon>Arthropoda</taxon>
        <taxon>Crustacea</taxon>
        <taxon>Multicrustacea</taxon>
        <taxon>Malacostraca</taxon>
        <taxon>Eumalacostraca</taxon>
        <taxon>Eucarida</taxon>
        <taxon>Decapoda</taxon>
        <taxon>Pleocyemata</taxon>
        <taxon>Astacidea</taxon>
        <taxon>Parastacoidea</taxon>
        <taxon>Parastacidae</taxon>
        <taxon>Cherax</taxon>
    </lineage>
</organism>
<evidence type="ECO:0000313" key="3">
    <source>
        <dbReference type="Proteomes" id="UP001445076"/>
    </source>
</evidence>
<evidence type="ECO:0000256" key="1">
    <source>
        <dbReference type="SAM" id="MobiDB-lite"/>
    </source>
</evidence>
<proteinExistence type="predicted"/>
<protein>
    <submittedName>
        <fullName evidence="2">Uncharacterized protein</fullName>
    </submittedName>
</protein>
<feature type="non-terminal residue" evidence="2">
    <location>
        <position position="1"/>
    </location>
</feature>
<accession>A0AAW0WKC7</accession>
<name>A0AAW0WKC7_CHEQU</name>
<evidence type="ECO:0000313" key="2">
    <source>
        <dbReference type="EMBL" id="KAK8728078.1"/>
    </source>
</evidence>
<comment type="caution">
    <text evidence="2">The sequence shown here is derived from an EMBL/GenBank/DDBJ whole genome shotgun (WGS) entry which is preliminary data.</text>
</comment>
<dbReference type="AlphaFoldDB" id="A0AAW0WKC7"/>